<evidence type="ECO:0000313" key="5">
    <source>
        <dbReference type="EMBL" id="CAF3670915.1"/>
    </source>
</evidence>
<dbReference type="Proteomes" id="UP000663889">
    <property type="component" value="Unassembled WGS sequence"/>
</dbReference>
<evidence type="ECO:0000313" key="9">
    <source>
        <dbReference type="Proteomes" id="UP000663870"/>
    </source>
</evidence>
<dbReference type="EMBL" id="CAJNOU010000181">
    <property type="protein sequence ID" value="CAF0904375.1"/>
    <property type="molecule type" value="Genomic_DNA"/>
</dbReference>
<evidence type="ECO:0000313" key="3">
    <source>
        <dbReference type="EMBL" id="CAF0904375.1"/>
    </source>
</evidence>
<dbReference type="Proteomes" id="UP000663870">
    <property type="component" value="Unassembled WGS sequence"/>
</dbReference>
<dbReference type="AlphaFoldDB" id="A0A818SKR3"/>
<evidence type="ECO:0000313" key="4">
    <source>
        <dbReference type="EMBL" id="CAF0992049.1"/>
    </source>
</evidence>
<evidence type="ECO:0000313" key="6">
    <source>
        <dbReference type="EMBL" id="CAF3928316.1"/>
    </source>
</evidence>
<dbReference type="EMBL" id="CAJNOT010000468">
    <property type="protein sequence ID" value="CAF0992049.1"/>
    <property type="molecule type" value="Genomic_DNA"/>
</dbReference>
<dbReference type="Proteomes" id="UP000663836">
    <property type="component" value="Unassembled WGS sequence"/>
</dbReference>
<keyword evidence="9" id="KW-1185">Reference proteome</keyword>
<comment type="caution">
    <text evidence="5">The sequence shown here is derived from an EMBL/GenBank/DDBJ whole genome shotgun (WGS) entry which is preliminary data.</text>
</comment>
<name>A0A818SKR3_9BILA</name>
<evidence type="ECO:0000313" key="8">
    <source>
        <dbReference type="Proteomes" id="UP000663836"/>
    </source>
</evidence>
<dbReference type="Proteomes" id="UP000663882">
    <property type="component" value="Unassembled WGS sequence"/>
</dbReference>
<evidence type="ECO:0000313" key="1">
    <source>
        <dbReference type="EMBL" id="CAF0808362.1"/>
    </source>
</evidence>
<reference evidence="5" key="1">
    <citation type="submission" date="2021-02" db="EMBL/GenBank/DDBJ databases">
        <authorList>
            <person name="Nowell W R."/>
        </authorList>
    </citation>
    <scope>NUCLEOTIDE SEQUENCE</scope>
</reference>
<dbReference type="Proteomes" id="UP000663823">
    <property type="component" value="Unassembled WGS sequence"/>
</dbReference>
<evidence type="ECO:0000313" key="2">
    <source>
        <dbReference type="EMBL" id="CAF0879214.1"/>
    </source>
</evidence>
<dbReference type="EMBL" id="CAJOBD010000450">
    <property type="protein sequence ID" value="CAF3670915.1"/>
    <property type="molecule type" value="Genomic_DNA"/>
</dbReference>
<gene>
    <name evidence="6" type="ORF">FNK824_LOCUS22001</name>
    <name evidence="5" type="ORF">JBS370_LOCUS7529</name>
    <name evidence="2" type="ORF">JXQ802_LOCUS8065</name>
    <name evidence="7" type="ORF">OTI717_LOCUS26096</name>
    <name evidence="1" type="ORF">RFH988_LOCUS4293</name>
    <name evidence="3" type="ORF">SEV965_LOCUS5804</name>
    <name evidence="4" type="ORF">ZHD862_LOCUS12073</name>
</gene>
<dbReference type="EMBL" id="CAJNOO010000111">
    <property type="protein sequence ID" value="CAF0808362.1"/>
    <property type="molecule type" value="Genomic_DNA"/>
</dbReference>
<dbReference type="EMBL" id="CAJOBE010004365">
    <property type="protein sequence ID" value="CAF3928316.1"/>
    <property type="molecule type" value="Genomic_DNA"/>
</dbReference>
<dbReference type="EMBL" id="CAJOAX010005371">
    <property type="protein sequence ID" value="CAF3945467.1"/>
    <property type="molecule type" value="Genomic_DNA"/>
</dbReference>
<proteinExistence type="predicted"/>
<accession>A0A818SKR3</accession>
<dbReference type="Proteomes" id="UP000663874">
    <property type="component" value="Unassembled WGS sequence"/>
</dbReference>
<dbReference type="Proteomes" id="UP000663864">
    <property type="component" value="Unassembled WGS sequence"/>
</dbReference>
<organism evidence="5 8">
    <name type="scientific">Rotaria sordida</name>
    <dbReference type="NCBI Taxonomy" id="392033"/>
    <lineage>
        <taxon>Eukaryota</taxon>
        <taxon>Metazoa</taxon>
        <taxon>Spiralia</taxon>
        <taxon>Gnathifera</taxon>
        <taxon>Rotifera</taxon>
        <taxon>Eurotatoria</taxon>
        <taxon>Bdelloidea</taxon>
        <taxon>Philodinida</taxon>
        <taxon>Philodinidae</taxon>
        <taxon>Rotaria</taxon>
    </lineage>
</organism>
<dbReference type="EMBL" id="CAJNOL010000140">
    <property type="protein sequence ID" value="CAF0879214.1"/>
    <property type="molecule type" value="Genomic_DNA"/>
</dbReference>
<evidence type="ECO:0000313" key="7">
    <source>
        <dbReference type="EMBL" id="CAF3945467.1"/>
    </source>
</evidence>
<protein>
    <submittedName>
        <fullName evidence="5">Uncharacterized protein</fullName>
    </submittedName>
</protein>
<sequence length="144" mass="16399">MLRTDHVTECAIELTSIENELEQLVQRMRLGAISQQNSNVSLTPSSLTTSIHSDQQNLSMNKTDKLKDLMERCKKLINIILVLDDFVAIDDNITKYIESNLSFLNSGKISSNDNQLYKQYSNLLENLTHIVNDLRQQLPASVNF</sequence>